<keyword evidence="5 10" id="KW-0347">Helicase</keyword>
<dbReference type="PANTHER" id="PTHR30591">
    <property type="entry name" value="RECBCD ENZYME SUBUNIT RECC"/>
    <property type="match status" value="1"/>
</dbReference>
<dbReference type="STRING" id="202951.GCA_001485025_01109"/>
<comment type="function">
    <text evidence="10">A helicase/nuclease that prepares dsDNA breaks (DSB) for recombinational DNA repair. Binds to DSBs and unwinds DNA via a highly rapid and processive ATP-dependent bidirectional helicase activity. Unwinds dsDNA until it encounters a Chi (crossover hotspot instigator) sequence from the 3' direction. Cuts ssDNA a few nucleotides 3' to the Chi site. The properties and activities of the enzyme are changed at Chi. The Chi-altered holoenzyme produces a long 3'-ssDNA overhang and facilitates RecA-binding to the ssDNA for homologous DNA recombination and repair. Holoenzyme degrades any linearized DNA that is unable to undergo homologous recombination. In the holoenzyme this subunit recognizes the wild-type Chi sequence, and when added to isolated RecB increases its ATP-dependent helicase processivity.</text>
</comment>
<dbReference type="Gene3D" id="3.40.50.300">
    <property type="entry name" value="P-loop containing nucleotide triphosphate hydrolases"/>
    <property type="match status" value="2"/>
</dbReference>
<comment type="subunit">
    <text evidence="10">Heterotrimer of RecB, RecC and RecD. All subunits contribute to DNA-binding.</text>
</comment>
<evidence type="ECO:0000256" key="10">
    <source>
        <dbReference type="HAMAP-Rule" id="MF_01486"/>
    </source>
</evidence>
<dbReference type="InterPro" id="IPR006697">
    <property type="entry name" value="RecC"/>
</dbReference>
<dbReference type="PANTHER" id="PTHR30591:SF1">
    <property type="entry name" value="RECBCD ENZYME SUBUNIT RECC"/>
    <property type="match status" value="1"/>
</dbReference>
<evidence type="ECO:0000256" key="4">
    <source>
        <dbReference type="ARBA" id="ARBA00022801"/>
    </source>
</evidence>
<dbReference type="GO" id="GO:0003677">
    <property type="term" value="F:DNA binding"/>
    <property type="evidence" value="ECO:0007669"/>
    <property type="project" value="UniProtKB-UniRule"/>
</dbReference>
<dbReference type="GO" id="GO:0000724">
    <property type="term" value="P:double-strand break repair via homologous recombination"/>
    <property type="evidence" value="ECO:0007669"/>
    <property type="project" value="UniProtKB-UniRule"/>
</dbReference>
<gene>
    <name evidence="10" type="primary">recC</name>
    <name evidence="12" type="ORF">EXE25_01365</name>
</gene>
<evidence type="ECO:0000256" key="2">
    <source>
        <dbReference type="ARBA" id="ARBA00022741"/>
    </source>
</evidence>
<dbReference type="AlphaFoldDB" id="A0A4Q7B418"/>
<keyword evidence="4 10" id="KW-0378">Hydrolase</keyword>
<dbReference type="InterPro" id="IPR011335">
    <property type="entry name" value="Restrct_endonuc-II-like"/>
</dbReference>
<dbReference type="GO" id="GO:0008854">
    <property type="term" value="F:exodeoxyribonuclease V activity"/>
    <property type="evidence" value="ECO:0007669"/>
    <property type="project" value="InterPro"/>
</dbReference>
<evidence type="ECO:0000256" key="1">
    <source>
        <dbReference type="ARBA" id="ARBA00022722"/>
    </source>
</evidence>
<keyword evidence="8 10" id="KW-0238">DNA-binding</keyword>
<keyword evidence="2 10" id="KW-0547">Nucleotide-binding</keyword>
<dbReference type="GO" id="GO:0009338">
    <property type="term" value="C:exodeoxyribonuclease V complex"/>
    <property type="evidence" value="ECO:0007669"/>
    <property type="project" value="InterPro"/>
</dbReference>
<keyword evidence="3 10" id="KW-0227">DNA damage</keyword>
<evidence type="ECO:0000256" key="9">
    <source>
        <dbReference type="ARBA" id="ARBA00023204"/>
    </source>
</evidence>
<protein>
    <recommendedName>
        <fullName evidence="10">RecBCD enzyme subunit RecC</fullName>
    </recommendedName>
    <alternativeName>
        <fullName evidence="10">Exonuclease V subunit RecC</fullName>
        <shortName evidence="10">ExoV subunit RecC</shortName>
    </alternativeName>
    <alternativeName>
        <fullName evidence="10">Helicase/nuclease RecBCD subunit RecC</fullName>
    </alternativeName>
</protein>
<dbReference type="Pfam" id="PF04257">
    <property type="entry name" value="Exonuc_V_gamma"/>
    <property type="match status" value="1"/>
</dbReference>
<keyword evidence="1 10" id="KW-0540">Nuclease</keyword>
<sequence length="1277" mass="146854">MAIHVIQSQRIEVLLQEMLRAGHQPSANPFEALKTQHFIVPSAAVQAWLTVRLSEYQGISANRLFHQRIRAFQWFAYQAVLDNKEKVRKANIPRMIIKWRTYQVLKAFLQAAENPLALDHPLHSIIQRIYDSASRLSSGTEQQLKKQGMLYWVSEQVSRLFSNYMEYRGHCFKQHAAGQACDCSSNWLKDWGQNQPLDLDRQFFSAQTAFPGLDSKEQLAQQRQVSDFAKDQAEKLEQWQRWLWHREFHADFELMQGIDDDFWAIMDHPETRAAALAKLPKQVTLFTVLDLPPSQLAFLRRLGQYIDVLILHFNPSQEYWADTVDANWKKQYDVKLKQRFKDKHPQASDQQIEAFFEKYTLEYGQMKESRHPLLTRFGKQARDHFSLLVSLAAGENGEEWEDQFPADYQDHLLGKVQYDILNLAEPEQGSFAFNEQDDSVRIHVCHSALRQLEVLKDQLTYWLSQSSGERPRSPNDILVLSPDLKDLEPLIRSVFAPPPREQFFDDQAQAEAVRKDSVYLPVKIAGVAPLDAQNAWQAVLGPIQLPQGRFSLEDFADWLNLSAAQIRYGLNAEQTARMIELLSEAKFKRGLDEEHLRRTLAPNDTDFRYSFKFALDRLALGVAVAEHALWDDTLSYAFVRRDDFELVNILIEIYQDFAERRHWIVEHEMGQLRNVEEWLHLLLRDLERYQKQGVAVLKPVRDAIRKQITMLTLSYYQEEDSAAEAQSDVLKDMQLPLPYVLQEIQSILDAQMDQAVPSGQITFSQIGQIRPVPYKLIVMLNLDSGQFPSRQSHLPFDLMDLLKPHLGDRSRLEDDQGAFLDALLLAQDNLWLFYNGFDINDGEVREPSSVVQEFIRHLALIVQGSSANPNLPVLAKIEGDIEVPANLQALYSVHELQPFELQGFDAERSGRKIRYQDHWFHVAQQLQQAQGARQPWAAQAAAMPAPADVLLDSAQWIKQMTFPAELYLKTLGISNLKAEDGLATDEPLLLTGLEQYAVRHFLQDQSLKASSIEAAQPELLLDQLPVGKFKEAAWSVSQLQHEQLWQRVKEVMQVEHPVLTAVTQRQLKIDAQTLMQISLPEAPVPQWVSMTSSSARGKRRAQIWLEYLLWLAALPADAPLLNYERIEVCNDVTIRCSGIGPEDARVHLARWMQAWRYGQQQPLVLPAALMLATDKNSALILLEGKKGEEQEVKWQENERGVLVLNQFDKLISKWTDPGDFTAFDIRQDEANQAHADWAFILRDQDSVRRLTQSCEQFAYALYQPIYSHQTAEQAHAD</sequence>
<evidence type="ECO:0000256" key="5">
    <source>
        <dbReference type="ARBA" id="ARBA00022806"/>
    </source>
</evidence>
<keyword evidence="7 10" id="KW-0067">ATP-binding</keyword>
<evidence type="ECO:0000256" key="3">
    <source>
        <dbReference type="ARBA" id="ARBA00022763"/>
    </source>
</evidence>
<dbReference type="RefSeq" id="WP_130143823.1">
    <property type="nucleotide sequence ID" value="NZ_SGSU01000001.1"/>
</dbReference>
<dbReference type="SUPFAM" id="SSF52540">
    <property type="entry name" value="P-loop containing nucleoside triphosphate hydrolases"/>
    <property type="match status" value="2"/>
</dbReference>
<comment type="caution">
    <text evidence="12">The sequence shown here is derived from an EMBL/GenBank/DDBJ whole genome shotgun (WGS) entry which is preliminary data.</text>
</comment>
<dbReference type="Pfam" id="PF17946">
    <property type="entry name" value="RecC_C"/>
    <property type="match status" value="1"/>
</dbReference>
<dbReference type="GO" id="GO:0003678">
    <property type="term" value="F:DNA helicase activity"/>
    <property type="evidence" value="ECO:0007669"/>
    <property type="project" value="UniProtKB-UniRule"/>
</dbReference>
<feature type="domain" description="RecC C-terminal" evidence="11">
    <location>
        <begin position="955"/>
        <end position="1172"/>
    </location>
</feature>
<keyword evidence="9 10" id="KW-0234">DNA repair</keyword>
<dbReference type="InterPro" id="IPR041500">
    <property type="entry name" value="RecC_C"/>
</dbReference>
<evidence type="ECO:0000256" key="8">
    <source>
        <dbReference type="ARBA" id="ARBA00023125"/>
    </source>
</evidence>
<dbReference type="InterPro" id="IPR027417">
    <property type="entry name" value="P-loop_NTPase"/>
</dbReference>
<name>A0A4Q7B418_9GAMM</name>
<comment type="similarity">
    <text evidence="10">Belongs to the RecC family.</text>
</comment>
<evidence type="ECO:0000256" key="6">
    <source>
        <dbReference type="ARBA" id="ARBA00022839"/>
    </source>
</evidence>
<evidence type="ECO:0000259" key="11">
    <source>
        <dbReference type="Pfam" id="PF17946"/>
    </source>
</evidence>
<organism evidence="12 13">
    <name type="scientific">Acinetobacter bouvetii</name>
    <dbReference type="NCBI Taxonomy" id="202951"/>
    <lineage>
        <taxon>Bacteria</taxon>
        <taxon>Pseudomonadati</taxon>
        <taxon>Pseudomonadota</taxon>
        <taxon>Gammaproteobacteria</taxon>
        <taxon>Moraxellales</taxon>
        <taxon>Moraxellaceae</taxon>
        <taxon>Acinetobacter</taxon>
    </lineage>
</organism>
<evidence type="ECO:0000313" key="12">
    <source>
        <dbReference type="EMBL" id="RZG69959.1"/>
    </source>
</evidence>
<accession>A0A4Q7B418</accession>
<dbReference type="HAMAP" id="MF_01486">
    <property type="entry name" value="RecC"/>
    <property type="match status" value="1"/>
</dbReference>
<reference evidence="12 13" key="1">
    <citation type="submission" date="2019-02" db="EMBL/GenBank/DDBJ databases">
        <title>The Batch Genome Submission of Acinetobacter spp. strains.</title>
        <authorList>
            <person name="Qin J."/>
            <person name="Hu Y."/>
            <person name="Ye H."/>
            <person name="Wei L."/>
            <person name="Feng Y."/>
            <person name="Zong Z."/>
        </authorList>
    </citation>
    <scope>NUCLEOTIDE SEQUENCE [LARGE SCALE GENOMIC DNA]</scope>
    <source>
        <strain evidence="12 13">WCHABo060081</strain>
    </source>
</reference>
<dbReference type="SUPFAM" id="SSF52980">
    <property type="entry name" value="Restriction endonuclease-like"/>
    <property type="match status" value="1"/>
</dbReference>
<evidence type="ECO:0000313" key="13">
    <source>
        <dbReference type="Proteomes" id="UP000293483"/>
    </source>
</evidence>
<dbReference type="Gene3D" id="3.40.50.10930">
    <property type="match status" value="2"/>
</dbReference>
<comment type="miscellaneous">
    <text evidence="10">In the RecBCD complex, RecB has a slow 3'-5' helicase, an exonuclease activity and loads RecA onto ssDNA, RecD has a fast 5'-3' helicase activity, while RecC stimulates the ATPase and processivity of the RecB helicase and contributes to recognition of the Chi site.</text>
</comment>
<evidence type="ECO:0000256" key="7">
    <source>
        <dbReference type="ARBA" id="ARBA00022840"/>
    </source>
</evidence>
<dbReference type="EMBL" id="SGSU01000001">
    <property type="protein sequence ID" value="RZG69959.1"/>
    <property type="molecule type" value="Genomic_DNA"/>
</dbReference>
<dbReference type="GO" id="GO:0005524">
    <property type="term" value="F:ATP binding"/>
    <property type="evidence" value="ECO:0007669"/>
    <property type="project" value="UniProtKB-UniRule"/>
</dbReference>
<dbReference type="Proteomes" id="UP000293483">
    <property type="component" value="Unassembled WGS sequence"/>
</dbReference>
<proteinExistence type="inferred from homology"/>
<keyword evidence="6 10" id="KW-0269">Exonuclease</keyword>